<evidence type="ECO:0000313" key="3">
    <source>
        <dbReference type="Proteomes" id="UP000054632"/>
    </source>
</evidence>
<accession>A0A0V1F0T5</accession>
<dbReference type="AlphaFoldDB" id="A0A0V1F0T5"/>
<feature type="compositionally biased region" description="Acidic residues" evidence="1">
    <location>
        <begin position="22"/>
        <end position="33"/>
    </location>
</feature>
<gene>
    <name evidence="2" type="ORF">T4A_1654</name>
</gene>
<evidence type="ECO:0000313" key="2">
    <source>
        <dbReference type="EMBL" id="KRY79547.1"/>
    </source>
</evidence>
<evidence type="ECO:0000256" key="1">
    <source>
        <dbReference type="SAM" id="MobiDB-lite"/>
    </source>
</evidence>
<dbReference type="EMBL" id="JYDR01000001">
    <property type="protein sequence ID" value="KRY79547.1"/>
    <property type="molecule type" value="Genomic_DNA"/>
</dbReference>
<reference evidence="2 3" key="1">
    <citation type="submission" date="2015-01" db="EMBL/GenBank/DDBJ databases">
        <title>Evolution of Trichinella species and genotypes.</title>
        <authorList>
            <person name="Korhonen P.K."/>
            <person name="Edoardo P."/>
            <person name="Giuseppe L.R."/>
            <person name="Gasser R.B."/>
        </authorList>
    </citation>
    <scope>NUCLEOTIDE SEQUENCE [LARGE SCALE GENOMIC DNA]</scope>
    <source>
        <strain evidence="2">ISS13</strain>
    </source>
</reference>
<feature type="region of interest" description="Disordered" evidence="1">
    <location>
        <begin position="12"/>
        <end position="36"/>
    </location>
</feature>
<dbReference type="Proteomes" id="UP000054632">
    <property type="component" value="Unassembled WGS sequence"/>
</dbReference>
<sequence>MHTWLNFVQRKLKANSRRSNNDDDDDDDDDDDALRDNSVKAYRKSVSKSKREHNMDGDEISIEFFEEGRYKCRDDSVPE</sequence>
<organism evidence="2 3">
    <name type="scientific">Trichinella pseudospiralis</name>
    <name type="common">Parasitic roundworm</name>
    <dbReference type="NCBI Taxonomy" id="6337"/>
    <lineage>
        <taxon>Eukaryota</taxon>
        <taxon>Metazoa</taxon>
        <taxon>Ecdysozoa</taxon>
        <taxon>Nematoda</taxon>
        <taxon>Enoplea</taxon>
        <taxon>Dorylaimia</taxon>
        <taxon>Trichinellida</taxon>
        <taxon>Trichinellidae</taxon>
        <taxon>Trichinella</taxon>
    </lineage>
</organism>
<proteinExistence type="predicted"/>
<name>A0A0V1F0T5_TRIPS</name>
<protein>
    <submittedName>
        <fullName evidence="2">Uncharacterized protein</fullName>
    </submittedName>
</protein>
<comment type="caution">
    <text evidence="2">The sequence shown here is derived from an EMBL/GenBank/DDBJ whole genome shotgun (WGS) entry which is preliminary data.</text>
</comment>